<dbReference type="EMBL" id="AP026729">
    <property type="protein sequence ID" value="BDQ63027.1"/>
    <property type="molecule type" value="Genomic_DNA"/>
</dbReference>
<proteinExistence type="predicted"/>
<dbReference type="Proteomes" id="UP001317613">
    <property type="component" value="Chromosome"/>
</dbReference>
<protein>
    <submittedName>
        <fullName evidence="1">Uncharacterized protein</fullName>
    </submittedName>
</protein>
<gene>
    <name evidence="1" type="ORF">EfsSVR2332_31050</name>
</gene>
<reference evidence="1" key="1">
    <citation type="submission" date="2022-08" db="EMBL/GenBank/DDBJ databases">
        <title>Molecular epidemiological analysis of five strains of VanD-type vancomycin-resistant Enterococcus faecalis.</title>
        <authorList>
            <person name="Mimura K."/>
            <person name="Hashimoto Y."/>
            <person name="Tomita H."/>
        </authorList>
    </citation>
    <scope>NUCLEOTIDE SEQUENCE</scope>
    <source>
        <strain evidence="1">SVR2332</strain>
    </source>
</reference>
<sequence length="79" mass="9293">MTVLLSKRAINILLMLLDLEGSITTQELAENFTVSVRTIKYDLEDIRAWFEQHDETLYSKRNKGIWLDLPDSKRLLLKK</sequence>
<accession>A0AC59HTV7</accession>
<organism evidence="1 2">
    <name type="scientific">Enterococcus faecalis</name>
    <name type="common">Streptococcus faecalis</name>
    <dbReference type="NCBI Taxonomy" id="1351"/>
    <lineage>
        <taxon>Bacteria</taxon>
        <taxon>Bacillati</taxon>
        <taxon>Bacillota</taxon>
        <taxon>Bacilli</taxon>
        <taxon>Lactobacillales</taxon>
        <taxon>Enterococcaceae</taxon>
        <taxon>Enterococcus</taxon>
    </lineage>
</organism>
<evidence type="ECO:0000313" key="1">
    <source>
        <dbReference type="EMBL" id="BDQ63027.1"/>
    </source>
</evidence>
<evidence type="ECO:0000313" key="2">
    <source>
        <dbReference type="Proteomes" id="UP001317613"/>
    </source>
</evidence>
<name>A0AC59HTV7_ENTFL</name>